<proteinExistence type="predicted"/>
<name>A0A0L7R694_9HYME</name>
<evidence type="ECO:0000313" key="2">
    <source>
        <dbReference type="Proteomes" id="UP000053825"/>
    </source>
</evidence>
<keyword evidence="2" id="KW-1185">Reference proteome</keyword>
<sequence length="132" mass="14481">MRESGVGKGVRVGSQEYSRRVYRYATPSAINISGKVDDVGRVERHSGESPEPGIYNETKKGALPSFSPLSSSSFPLTPFVLFLIPPSPSAAFYHPFHPFLSSASFSLPRPYHALLDLPDVEVHFIPTFNKAS</sequence>
<dbReference type="AlphaFoldDB" id="A0A0L7R694"/>
<dbReference type="Proteomes" id="UP000053825">
    <property type="component" value="Unassembled WGS sequence"/>
</dbReference>
<organism evidence="1 2">
    <name type="scientific">Habropoda laboriosa</name>
    <dbReference type="NCBI Taxonomy" id="597456"/>
    <lineage>
        <taxon>Eukaryota</taxon>
        <taxon>Metazoa</taxon>
        <taxon>Ecdysozoa</taxon>
        <taxon>Arthropoda</taxon>
        <taxon>Hexapoda</taxon>
        <taxon>Insecta</taxon>
        <taxon>Pterygota</taxon>
        <taxon>Neoptera</taxon>
        <taxon>Endopterygota</taxon>
        <taxon>Hymenoptera</taxon>
        <taxon>Apocrita</taxon>
        <taxon>Aculeata</taxon>
        <taxon>Apoidea</taxon>
        <taxon>Anthophila</taxon>
        <taxon>Apidae</taxon>
        <taxon>Habropoda</taxon>
    </lineage>
</organism>
<protein>
    <submittedName>
        <fullName evidence="1">Uncharacterized protein</fullName>
    </submittedName>
</protein>
<dbReference type="EMBL" id="KQ414647">
    <property type="protein sequence ID" value="KOC66358.1"/>
    <property type="molecule type" value="Genomic_DNA"/>
</dbReference>
<accession>A0A0L7R694</accession>
<reference evidence="1 2" key="1">
    <citation type="submission" date="2015-07" db="EMBL/GenBank/DDBJ databases">
        <title>The genome of Habropoda laboriosa.</title>
        <authorList>
            <person name="Pan H."/>
            <person name="Kapheim K."/>
        </authorList>
    </citation>
    <scope>NUCLEOTIDE SEQUENCE [LARGE SCALE GENOMIC DNA]</scope>
    <source>
        <strain evidence="1">0110345459</strain>
    </source>
</reference>
<evidence type="ECO:0000313" key="1">
    <source>
        <dbReference type="EMBL" id="KOC66358.1"/>
    </source>
</evidence>
<gene>
    <name evidence="1" type="ORF">WH47_01371</name>
</gene>